<feature type="short sequence motif" description="GXSXG" evidence="2">
    <location>
        <begin position="63"/>
        <end position="67"/>
    </location>
</feature>
<dbReference type="CDD" id="cd07216">
    <property type="entry name" value="Pat17_PNPLA8_PNPLA9_like3"/>
    <property type="match status" value="1"/>
</dbReference>
<organism evidence="4 5">
    <name type="scientific">Penicillium ucsense</name>
    <dbReference type="NCBI Taxonomy" id="2839758"/>
    <lineage>
        <taxon>Eukaryota</taxon>
        <taxon>Fungi</taxon>
        <taxon>Dikarya</taxon>
        <taxon>Ascomycota</taxon>
        <taxon>Pezizomycotina</taxon>
        <taxon>Eurotiomycetes</taxon>
        <taxon>Eurotiomycetidae</taxon>
        <taxon>Eurotiales</taxon>
        <taxon>Aspergillaceae</taxon>
        <taxon>Penicillium</taxon>
    </lineage>
</organism>
<evidence type="ECO:0000313" key="4">
    <source>
        <dbReference type="EMBL" id="KAF7716534.1"/>
    </source>
</evidence>
<sequence length="1018" mass="114597">MPGFHYEPNLLDRNGLCLLSLDGGGVRGLSTLFILQDIMTQLSRERGSPSILKPCEVFDLIGGTSTGGLIAIMLGRLEMSTVDCILAYTELIRKVFGEKLRSLPVNWIGDIRPRYDSEKLRSAVEDVIKKAGAAPEDQMNDRTSRRCRVFVCTTAKDTLQVTRIRSYSVPNEDTVSATICESALATSAATGFFRPVTIGNSQYVDGAFGANNPVEEVEEEAADIWCTSSRDLKPLLKCFLSLGTGNPLKMPMDDNIIKFLSKTLVRMATKPESTERRFMARWSDEARRKRIFRFNVEQGLQGVHMSDYQKLSLIETATQDYLHHVDQKSRIRDCTFNLAGKEALQQSFSNRDAHQIAPGPHKSPLWLVPFERNPGFVNRELLDLLKRKLFSQVHSHKVSIFGLGGIGKTQIVLELAHQTREMYPDCSILWIPAMDLEQLQQAYIEIAHQLGIEPGDGDETDMKVLVQSYLSRPENGKWLLIIDNADDVEMWTGSASSLCNIYLRQTLPQGQHGRIVFTTRSLRLAQHLASGNIIEVQQMEESRAIQLLGNALVNKALLTGDKEKTRSLLESLAFLPLAIIQAATFMNVNQITVSRYIEILEGHEQGAIDLLSEEFEDQGRYQSARNPIASTWLTSFQQIQETDPVAADCLAFLSCVSASDIPTCLLPVYDEVKREKAIGLLKSYSFVRGNNNGERLNCHRLVQIATSNWLRSNGLMQTWQKKSLECMAQRLPYFEMNRRSDWRAAVPHALRVLQRSVVAENLTEAVNLMSSIACCYQVDGRYQEAKSTLIKLQSLNRKHYNTHHRSYLKCQSLLAHVNFNMGNHEESIRLFESAIEGYKEAGMIKSPDAMNTMSRFSITLLAKGSLQRAEELGSQALRWNLSIEGPYSFVTLEAIYNMTVIYSAQGRLSDAEHMAQQCLQVTRKSLGPDHVHLISTISSLGYIYMRRWKLSQAEDMYLDALERCRRIYGPDNRATLDYLYQLALVRSGSGQCGLPNPFCCTDEFSMPAIRGGAWLVQS</sequence>
<protein>
    <recommendedName>
        <fullName evidence="3">PNPLA domain-containing protein</fullName>
    </recommendedName>
</protein>
<feature type="short sequence motif" description="GXGXXG" evidence="2">
    <location>
        <begin position="23"/>
        <end position="28"/>
    </location>
</feature>
<keyword evidence="2" id="KW-0442">Lipid degradation</keyword>
<dbReference type="Gene3D" id="1.25.40.10">
    <property type="entry name" value="Tetratricopeptide repeat domain"/>
    <property type="match status" value="2"/>
</dbReference>
<dbReference type="PROSITE" id="PS51635">
    <property type="entry name" value="PNPLA"/>
    <property type="match status" value="1"/>
</dbReference>
<feature type="active site" description="Nucleophile" evidence="2">
    <location>
        <position position="65"/>
    </location>
</feature>
<dbReference type="Pfam" id="PF13374">
    <property type="entry name" value="TPR_10"/>
    <property type="match status" value="2"/>
</dbReference>
<reference evidence="4" key="1">
    <citation type="journal article" date="2020" name="Front. Microbiol.">
        <title>Gene regulatory networks of Penicillium echinulatum 2HH and Penicillium oxalicum 114-2 inferred by a computational biology approach.</title>
        <authorList>
            <person name="Lenz A.R."/>
            <person name="Galan-Vasquez E."/>
            <person name="Balbinot E."/>
            <person name="De Abreu F.P."/>
            <person name="De Oliveira N.S."/>
            <person name="Da Rosa L.O."/>
            <person name="De Avila E Silva S."/>
            <person name="Camassola M."/>
            <person name="Dillon A.J.P."/>
            <person name="Perez-Rueda E."/>
        </authorList>
    </citation>
    <scope>NUCLEOTIDE SEQUENCE</scope>
    <source>
        <strain evidence="4">S1M29</strain>
    </source>
</reference>
<dbReference type="InterPro" id="IPR011990">
    <property type="entry name" value="TPR-like_helical_dom_sf"/>
</dbReference>
<dbReference type="InterPro" id="IPR053137">
    <property type="entry name" value="NLR-like"/>
</dbReference>
<evidence type="ECO:0000259" key="3">
    <source>
        <dbReference type="PROSITE" id="PS51635"/>
    </source>
</evidence>
<dbReference type="SUPFAM" id="SSF52540">
    <property type="entry name" value="P-loop containing nucleoside triphosphate hydrolases"/>
    <property type="match status" value="1"/>
</dbReference>
<dbReference type="EMBL" id="WIWV01000039">
    <property type="protein sequence ID" value="KAF7716534.1"/>
    <property type="molecule type" value="Genomic_DNA"/>
</dbReference>
<gene>
    <name evidence="4" type="ORF">PECM_005412</name>
</gene>
<dbReference type="PANTHER" id="PTHR46082">
    <property type="entry name" value="ATP/GTP-BINDING PROTEIN-RELATED"/>
    <property type="match status" value="1"/>
</dbReference>
<evidence type="ECO:0000256" key="2">
    <source>
        <dbReference type="PROSITE-ProRule" id="PRU01161"/>
    </source>
</evidence>
<comment type="caution">
    <text evidence="4">The sequence shown here is derived from an EMBL/GenBank/DDBJ whole genome shotgun (WGS) entry which is preliminary data.</text>
</comment>
<dbReference type="InterPro" id="IPR016035">
    <property type="entry name" value="Acyl_Trfase/lysoPLipase"/>
</dbReference>
<dbReference type="Gene3D" id="3.40.1090.10">
    <property type="entry name" value="Cytosolic phospholipase A2 catalytic domain"/>
    <property type="match status" value="1"/>
</dbReference>
<dbReference type="Pfam" id="PF00931">
    <property type="entry name" value="NB-ARC"/>
    <property type="match status" value="1"/>
</dbReference>
<dbReference type="InterPro" id="IPR002641">
    <property type="entry name" value="PNPLA_dom"/>
</dbReference>
<keyword evidence="5" id="KW-1185">Reference proteome</keyword>
<dbReference type="SMART" id="SM00028">
    <property type="entry name" value="TPR"/>
    <property type="match status" value="4"/>
</dbReference>
<dbReference type="GO" id="GO:0016042">
    <property type="term" value="P:lipid catabolic process"/>
    <property type="evidence" value="ECO:0007669"/>
    <property type="project" value="UniProtKB-UniRule"/>
</dbReference>
<feature type="active site" description="Proton acceptor" evidence="2">
    <location>
        <position position="205"/>
    </location>
</feature>
<dbReference type="GO" id="GO:0046486">
    <property type="term" value="P:glycerolipid metabolic process"/>
    <property type="evidence" value="ECO:0007669"/>
    <property type="project" value="UniProtKB-ARBA"/>
</dbReference>
<dbReference type="Pfam" id="PF13424">
    <property type="entry name" value="TPR_12"/>
    <property type="match status" value="1"/>
</dbReference>
<dbReference type="InterPro" id="IPR002182">
    <property type="entry name" value="NB-ARC"/>
</dbReference>
<feature type="domain" description="PNPLA" evidence="3">
    <location>
        <begin position="19"/>
        <end position="218"/>
    </location>
</feature>
<dbReference type="PANTHER" id="PTHR46082:SF6">
    <property type="entry name" value="AAA+ ATPASE DOMAIN-CONTAINING PROTEIN-RELATED"/>
    <property type="match status" value="1"/>
</dbReference>
<dbReference type="Proteomes" id="UP000631181">
    <property type="component" value="Unassembled WGS sequence"/>
</dbReference>
<proteinExistence type="predicted"/>
<keyword evidence="2" id="KW-0378">Hydrolase</keyword>
<dbReference type="SUPFAM" id="SSF52151">
    <property type="entry name" value="FabD/lysophospholipase-like"/>
    <property type="match status" value="1"/>
</dbReference>
<evidence type="ECO:0000313" key="5">
    <source>
        <dbReference type="Proteomes" id="UP000631181"/>
    </source>
</evidence>
<dbReference type="AlphaFoldDB" id="A0A8J8W760"/>
<feature type="short sequence motif" description="DGA/G" evidence="2">
    <location>
        <begin position="205"/>
        <end position="207"/>
    </location>
</feature>
<accession>A0A8J8W760</accession>
<dbReference type="GO" id="GO:0043531">
    <property type="term" value="F:ADP binding"/>
    <property type="evidence" value="ECO:0007669"/>
    <property type="project" value="InterPro"/>
</dbReference>
<dbReference type="Gene3D" id="3.40.50.300">
    <property type="entry name" value="P-loop containing nucleotide triphosphate hydrolases"/>
    <property type="match status" value="1"/>
</dbReference>
<dbReference type="Pfam" id="PF01734">
    <property type="entry name" value="Patatin"/>
    <property type="match status" value="1"/>
</dbReference>
<dbReference type="OrthoDB" id="1577640at2759"/>
<evidence type="ECO:0000256" key="1">
    <source>
        <dbReference type="ARBA" id="ARBA00023098"/>
    </source>
</evidence>
<name>A0A8J8W760_9EURO</name>
<dbReference type="InterPro" id="IPR019734">
    <property type="entry name" value="TPR_rpt"/>
</dbReference>
<dbReference type="InterPro" id="IPR027417">
    <property type="entry name" value="P-loop_NTPase"/>
</dbReference>
<dbReference type="GO" id="GO:0016787">
    <property type="term" value="F:hydrolase activity"/>
    <property type="evidence" value="ECO:0007669"/>
    <property type="project" value="UniProtKB-UniRule"/>
</dbReference>
<keyword evidence="1 2" id="KW-0443">Lipid metabolism</keyword>
<dbReference type="SUPFAM" id="SSF48452">
    <property type="entry name" value="TPR-like"/>
    <property type="match status" value="1"/>
</dbReference>